<dbReference type="InterPro" id="IPR036388">
    <property type="entry name" value="WH-like_DNA-bd_sf"/>
</dbReference>
<dbReference type="Pfam" id="PF01037">
    <property type="entry name" value="AsnC_trans_reg"/>
    <property type="match status" value="1"/>
</dbReference>
<dbReference type="SMART" id="SM00344">
    <property type="entry name" value="HTH_ASNC"/>
    <property type="match status" value="1"/>
</dbReference>
<organism evidence="5 6">
    <name type="scientific">Kushneria aurantia</name>
    <dbReference type="NCBI Taxonomy" id="504092"/>
    <lineage>
        <taxon>Bacteria</taxon>
        <taxon>Pseudomonadati</taxon>
        <taxon>Pseudomonadota</taxon>
        <taxon>Gammaproteobacteria</taxon>
        <taxon>Oceanospirillales</taxon>
        <taxon>Halomonadaceae</taxon>
        <taxon>Kushneria</taxon>
    </lineage>
</organism>
<dbReference type="PANTHER" id="PTHR30154">
    <property type="entry name" value="LEUCINE-RESPONSIVE REGULATORY PROTEIN"/>
    <property type="match status" value="1"/>
</dbReference>
<dbReference type="Pfam" id="PF13412">
    <property type="entry name" value="HTH_24"/>
    <property type="match status" value="1"/>
</dbReference>
<protein>
    <submittedName>
        <fullName evidence="5">Lrp/AsnC family transcriptional regulator</fullName>
    </submittedName>
</protein>
<feature type="domain" description="HTH asnC-type" evidence="4">
    <location>
        <begin position="4"/>
        <end position="65"/>
    </location>
</feature>
<keyword evidence="1" id="KW-0805">Transcription regulation</keyword>
<dbReference type="InterPro" id="IPR019888">
    <property type="entry name" value="Tscrpt_reg_AsnC-like"/>
</dbReference>
<dbReference type="EMBL" id="JBHLVX010000001">
    <property type="protein sequence ID" value="MFC0266488.1"/>
    <property type="molecule type" value="Genomic_DNA"/>
</dbReference>
<dbReference type="InterPro" id="IPR011008">
    <property type="entry name" value="Dimeric_a/b-barrel"/>
</dbReference>
<dbReference type="PROSITE" id="PS50956">
    <property type="entry name" value="HTH_ASNC_2"/>
    <property type="match status" value="1"/>
</dbReference>
<name>A0ABV6FZ04_9GAMM</name>
<evidence type="ECO:0000256" key="2">
    <source>
        <dbReference type="ARBA" id="ARBA00023125"/>
    </source>
</evidence>
<dbReference type="InterPro" id="IPR036390">
    <property type="entry name" value="WH_DNA-bd_sf"/>
</dbReference>
<dbReference type="InterPro" id="IPR019887">
    <property type="entry name" value="Tscrpt_reg_AsnC/Lrp_C"/>
</dbReference>
<dbReference type="SUPFAM" id="SSF54909">
    <property type="entry name" value="Dimeric alpha+beta barrel"/>
    <property type="match status" value="1"/>
</dbReference>
<dbReference type="RefSeq" id="WP_019950863.1">
    <property type="nucleotide sequence ID" value="NZ_JBHLVX010000001.1"/>
</dbReference>
<gene>
    <name evidence="5" type="ORF">ACFFHW_00505</name>
</gene>
<dbReference type="PANTHER" id="PTHR30154:SF53">
    <property type="entry name" value="HTH-TYPE TRANSCRIPTIONAL REGULATOR LRPC"/>
    <property type="match status" value="1"/>
</dbReference>
<keyword evidence="3" id="KW-0804">Transcription</keyword>
<evidence type="ECO:0000256" key="3">
    <source>
        <dbReference type="ARBA" id="ARBA00023163"/>
    </source>
</evidence>
<dbReference type="Proteomes" id="UP001589814">
    <property type="component" value="Unassembled WGS sequence"/>
</dbReference>
<evidence type="ECO:0000256" key="1">
    <source>
        <dbReference type="ARBA" id="ARBA00023015"/>
    </source>
</evidence>
<evidence type="ECO:0000259" key="4">
    <source>
        <dbReference type="PROSITE" id="PS50956"/>
    </source>
</evidence>
<dbReference type="SUPFAM" id="SSF46785">
    <property type="entry name" value="Winged helix' DNA-binding domain"/>
    <property type="match status" value="1"/>
</dbReference>
<accession>A0ABV6FZ04</accession>
<dbReference type="Gene3D" id="3.30.70.920">
    <property type="match status" value="1"/>
</dbReference>
<evidence type="ECO:0000313" key="5">
    <source>
        <dbReference type="EMBL" id="MFC0266488.1"/>
    </source>
</evidence>
<proteinExistence type="predicted"/>
<evidence type="ECO:0000313" key="6">
    <source>
        <dbReference type="Proteomes" id="UP001589814"/>
    </source>
</evidence>
<dbReference type="InterPro" id="IPR019885">
    <property type="entry name" value="Tscrpt_reg_HTH_AsnC-type_CS"/>
</dbReference>
<keyword evidence="2" id="KW-0238">DNA-binding</keyword>
<sequence>MIGLDKIDLAILRALSEDSTATNIEIGKQVNLSGPAAFERIKRLKKEGVILGTRVDIDADAIGLPFLAFVFLKTRGSGKRKQVNSLEKIREIEEIHSTAGQFSILLKVRTKAAKDMEDIFEEIYSVDGVEASETIIVFQTFMTRPVFIELEP</sequence>
<reference evidence="5 6" key="1">
    <citation type="submission" date="2024-09" db="EMBL/GenBank/DDBJ databases">
        <authorList>
            <person name="Sun Q."/>
            <person name="Mori K."/>
        </authorList>
    </citation>
    <scope>NUCLEOTIDE SEQUENCE [LARGE SCALE GENOMIC DNA]</scope>
    <source>
        <strain evidence="5 6">CCM 7415</strain>
    </source>
</reference>
<comment type="caution">
    <text evidence="5">The sequence shown here is derived from an EMBL/GenBank/DDBJ whole genome shotgun (WGS) entry which is preliminary data.</text>
</comment>
<dbReference type="PROSITE" id="PS00519">
    <property type="entry name" value="HTH_ASNC_1"/>
    <property type="match status" value="1"/>
</dbReference>
<dbReference type="PRINTS" id="PR00033">
    <property type="entry name" value="HTHASNC"/>
</dbReference>
<dbReference type="Gene3D" id="1.10.10.10">
    <property type="entry name" value="Winged helix-like DNA-binding domain superfamily/Winged helix DNA-binding domain"/>
    <property type="match status" value="1"/>
</dbReference>
<dbReference type="InterPro" id="IPR000485">
    <property type="entry name" value="AsnC-type_HTH_dom"/>
</dbReference>
<keyword evidence="6" id="KW-1185">Reference proteome</keyword>